<gene>
    <name evidence="1" type="ORF">NCTC10571_02627</name>
</gene>
<dbReference type="EMBL" id="UGPP01000003">
    <property type="protein sequence ID" value="STY91806.1"/>
    <property type="molecule type" value="Genomic_DNA"/>
</dbReference>
<dbReference type="Proteomes" id="UP000255234">
    <property type="component" value="Unassembled WGS sequence"/>
</dbReference>
<sequence>MKKFDKLNDAINPALGFINTQQKDTQSKITQIKNTQFKVIDDKGNITQIQLPEGTTINNIFREKRTKRVQLVMQPSKFNQMKEHCQQNNISVNDFINTLINNYFNKKEQ</sequence>
<dbReference type="Gene3D" id="1.10.1220.10">
    <property type="entry name" value="Met repressor-like"/>
    <property type="match status" value="1"/>
</dbReference>
<protein>
    <submittedName>
        <fullName evidence="1">Uncharacterized protein</fullName>
    </submittedName>
</protein>
<dbReference type="InterPro" id="IPR013321">
    <property type="entry name" value="Arc_rbn_hlx_hlx"/>
</dbReference>
<dbReference type="GO" id="GO:0006355">
    <property type="term" value="P:regulation of DNA-templated transcription"/>
    <property type="evidence" value="ECO:0007669"/>
    <property type="project" value="InterPro"/>
</dbReference>
<evidence type="ECO:0000313" key="1">
    <source>
        <dbReference type="EMBL" id="STY91806.1"/>
    </source>
</evidence>
<evidence type="ECO:0000313" key="2">
    <source>
        <dbReference type="Proteomes" id="UP000255234"/>
    </source>
</evidence>
<organism evidence="1 2">
    <name type="scientific">Megamonas hypermegale</name>
    <dbReference type="NCBI Taxonomy" id="158847"/>
    <lineage>
        <taxon>Bacteria</taxon>
        <taxon>Bacillati</taxon>
        <taxon>Bacillota</taxon>
        <taxon>Negativicutes</taxon>
        <taxon>Selenomonadales</taxon>
        <taxon>Selenomonadaceae</taxon>
        <taxon>Megamonas</taxon>
    </lineage>
</organism>
<name>A0A378PT77_9FIRM</name>
<dbReference type="InterPro" id="IPR010985">
    <property type="entry name" value="Ribbon_hlx_hlx"/>
</dbReference>
<reference evidence="1 2" key="1">
    <citation type="submission" date="2018-06" db="EMBL/GenBank/DDBJ databases">
        <authorList>
            <consortium name="Pathogen Informatics"/>
            <person name="Doyle S."/>
        </authorList>
    </citation>
    <scope>NUCLEOTIDE SEQUENCE [LARGE SCALE GENOMIC DNA]</scope>
    <source>
        <strain evidence="1 2">NCTC10571</strain>
    </source>
</reference>
<dbReference type="AlphaFoldDB" id="A0A378PT77"/>
<accession>A0A378PT77</accession>
<proteinExistence type="predicted"/>
<dbReference type="RefSeq" id="WP_115152452.1">
    <property type="nucleotide sequence ID" value="NZ_UGPP01000003.1"/>
</dbReference>
<dbReference type="SUPFAM" id="SSF47598">
    <property type="entry name" value="Ribbon-helix-helix"/>
    <property type="match status" value="1"/>
</dbReference>